<dbReference type="Proteomes" id="UP000233469">
    <property type="component" value="Unassembled WGS sequence"/>
</dbReference>
<evidence type="ECO:0000313" key="2">
    <source>
        <dbReference type="Proteomes" id="UP000233469"/>
    </source>
</evidence>
<accession>A0A2N1M7C9</accession>
<dbReference type="EMBL" id="LLXL01004306">
    <property type="protein sequence ID" value="PKK57529.1"/>
    <property type="molecule type" value="Genomic_DNA"/>
</dbReference>
<dbReference type="VEuPathDB" id="FungiDB:FUN_020551"/>
<evidence type="ECO:0000313" key="1">
    <source>
        <dbReference type="EMBL" id="PKK57529.1"/>
    </source>
</evidence>
<proteinExistence type="predicted"/>
<reference evidence="1 2" key="2">
    <citation type="submission" date="2017-10" db="EMBL/GenBank/DDBJ databases">
        <title>Extensive intraspecific genome diversity in a model arbuscular mycorrhizal fungus.</title>
        <authorList>
            <person name="Chen E.C.H."/>
            <person name="Morin E."/>
            <person name="Baudet D."/>
            <person name="Noel J."/>
            <person name="Ndikumana S."/>
            <person name="Charron P."/>
            <person name="St-Onge C."/>
            <person name="Giorgi J."/>
            <person name="Grigoriev I.V."/>
            <person name="Roux C."/>
            <person name="Martin F.M."/>
            <person name="Corradi N."/>
        </authorList>
    </citation>
    <scope>NUCLEOTIDE SEQUENCE [LARGE SCALE GENOMIC DNA]</scope>
    <source>
        <strain evidence="1 2">C2</strain>
    </source>
</reference>
<name>A0A2N1M7C9_9GLOM</name>
<gene>
    <name evidence="1" type="ORF">RhiirC2_797860</name>
</gene>
<dbReference type="AlphaFoldDB" id="A0A2N1M7C9"/>
<reference evidence="1 2" key="1">
    <citation type="submission" date="2016-04" db="EMBL/GenBank/DDBJ databases">
        <title>Genome analyses suggest a sexual origin of heterokaryosis in a supposedly ancient asexual fungus.</title>
        <authorList>
            <person name="Ropars J."/>
            <person name="Sedzielewska K."/>
            <person name="Noel J."/>
            <person name="Charron P."/>
            <person name="Farinelli L."/>
            <person name="Marton T."/>
            <person name="Kruger M."/>
            <person name="Pelin A."/>
            <person name="Brachmann A."/>
            <person name="Corradi N."/>
        </authorList>
    </citation>
    <scope>NUCLEOTIDE SEQUENCE [LARGE SCALE GENOMIC DNA]</scope>
    <source>
        <strain evidence="1 2">C2</strain>
    </source>
</reference>
<protein>
    <submittedName>
        <fullName evidence="1">Uncharacterized protein</fullName>
    </submittedName>
</protein>
<comment type="caution">
    <text evidence="1">The sequence shown here is derived from an EMBL/GenBank/DDBJ whole genome shotgun (WGS) entry which is preliminary data.</text>
</comment>
<sequence>MNITPKFKNSLRSKGLPKSSYLPYSSLPSLIHVNLHDSGTDWLKNSMQYGLSWFNHISEEKPYYLICFGDNLQYQVVSAQLPFDTSVELHKIKFLKIKKIFSGECSVLATIFFDPNSSGSNLASLLRTRQTPYWKNYNSANISEWQENLISYELNILEKRVKKINTIETGIATERTFSEIEKTICYISVAKICTGQKTEGFEKVLQLRETHLVRNQKNSNNFYEPFAILENRSQLHEA</sequence>
<organism evidence="1 2">
    <name type="scientific">Rhizophagus irregularis</name>
    <dbReference type="NCBI Taxonomy" id="588596"/>
    <lineage>
        <taxon>Eukaryota</taxon>
        <taxon>Fungi</taxon>
        <taxon>Fungi incertae sedis</taxon>
        <taxon>Mucoromycota</taxon>
        <taxon>Glomeromycotina</taxon>
        <taxon>Glomeromycetes</taxon>
        <taxon>Glomerales</taxon>
        <taxon>Glomeraceae</taxon>
        <taxon>Rhizophagus</taxon>
    </lineage>
</organism>